<sequence>MFNKGSSYQSLNCHRSALSLIIGNRVGSDDRIKRLFKGFFKLRPTKAKYNSVWDPSKVLLHLRSWYPLDSLNLENLTKKLAMLIALATGQRVQTLFCININNIKINNEGAVILITDILKTSGPNRRSLRLMLPFLSNKPQICPVKTLKMYLDKTRIFRQEDKSLTKLFLTFRRPHKHATTQTISRWLKQTMHESGIDTSEFTAHSTRHASSSRAHRQGLTVDSILQAVGWSSRSSTFANHYNRPLQDKNDIQDDFARAVLNN</sequence>
<accession>A0A922MK18</accession>
<dbReference type="PANTHER" id="PTHR35617:SF3">
    <property type="entry name" value="CORE-BINDING (CB) DOMAIN-CONTAINING PROTEIN"/>
    <property type="match status" value="1"/>
</dbReference>
<evidence type="ECO:0000259" key="2">
    <source>
        <dbReference type="PROSITE" id="PS51898"/>
    </source>
</evidence>
<dbReference type="InterPro" id="IPR002104">
    <property type="entry name" value="Integrase_catalytic"/>
</dbReference>
<name>A0A922MK18_SPOEX</name>
<dbReference type="PANTHER" id="PTHR35617">
    <property type="entry name" value="PHAGE_INTEGRASE DOMAIN-CONTAINING PROTEIN"/>
    <property type="match status" value="1"/>
</dbReference>
<dbReference type="AlphaFoldDB" id="A0A922MK18"/>
<comment type="caution">
    <text evidence="3">The sequence shown here is derived from an EMBL/GenBank/DDBJ whole genome shotgun (WGS) entry which is preliminary data.</text>
</comment>
<evidence type="ECO:0000313" key="3">
    <source>
        <dbReference type="EMBL" id="KAH9638202.1"/>
    </source>
</evidence>
<dbReference type="PROSITE" id="PS51898">
    <property type="entry name" value="TYR_RECOMBINASE"/>
    <property type="match status" value="1"/>
</dbReference>
<dbReference type="Proteomes" id="UP000814243">
    <property type="component" value="Unassembled WGS sequence"/>
</dbReference>
<reference evidence="3" key="1">
    <citation type="journal article" date="2021" name="G3 (Bethesda)">
        <title>Genome and transcriptome analysis of the beet armyworm Spodoptera exigua reveals targets for pest control. .</title>
        <authorList>
            <person name="Simon S."/>
            <person name="Breeschoten T."/>
            <person name="Jansen H.J."/>
            <person name="Dirks R.P."/>
            <person name="Schranz M.E."/>
            <person name="Ros V.I.D."/>
        </authorList>
    </citation>
    <scope>NUCLEOTIDE SEQUENCE</scope>
    <source>
        <strain evidence="3">TB_SE_WUR_2020</strain>
    </source>
</reference>
<dbReference type="Pfam" id="PF00589">
    <property type="entry name" value="Phage_integrase"/>
    <property type="match status" value="1"/>
</dbReference>
<dbReference type="Gene3D" id="1.10.443.10">
    <property type="entry name" value="Intergrase catalytic core"/>
    <property type="match status" value="1"/>
</dbReference>
<organism evidence="3 4">
    <name type="scientific">Spodoptera exigua</name>
    <name type="common">Beet armyworm</name>
    <name type="synonym">Noctua fulgens</name>
    <dbReference type="NCBI Taxonomy" id="7107"/>
    <lineage>
        <taxon>Eukaryota</taxon>
        <taxon>Metazoa</taxon>
        <taxon>Ecdysozoa</taxon>
        <taxon>Arthropoda</taxon>
        <taxon>Hexapoda</taxon>
        <taxon>Insecta</taxon>
        <taxon>Pterygota</taxon>
        <taxon>Neoptera</taxon>
        <taxon>Endopterygota</taxon>
        <taxon>Lepidoptera</taxon>
        <taxon>Glossata</taxon>
        <taxon>Ditrysia</taxon>
        <taxon>Noctuoidea</taxon>
        <taxon>Noctuidae</taxon>
        <taxon>Amphipyrinae</taxon>
        <taxon>Spodoptera</taxon>
    </lineage>
</organism>
<protein>
    <recommendedName>
        <fullName evidence="2">Tyr recombinase domain-containing protein</fullName>
    </recommendedName>
</protein>
<dbReference type="GO" id="GO:0015074">
    <property type="term" value="P:DNA integration"/>
    <property type="evidence" value="ECO:0007669"/>
    <property type="project" value="InterPro"/>
</dbReference>
<dbReference type="InterPro" id="IPR013762">
    <property type="entry name" value="Integrase-like_cat_sf"/>
</dbReference>
<dbReference type="GO" id="GO:0006310">
    <property type="term" value="P:DNA recombination"/>
    <property type="evidence" value="ECO:0007669"/>
    <property type="project" value="UniProtKB-KW"/>
</dbReference>
<gene>
    <name evidence="3" type="ORF">HF086_005195</name>
</gene>
<evidence type="ECO:0000313" key="4">
    <source>
        <dbReference type="Proteomes" id="UP000814243"/>
    </source>
</evidence>
<keyword evidence="1" id="KW-0233">DNA recombination</keyword>
<feature type="domain" description="Tyr recombinase" evidence="2">
    <location>
        <begin position="45"/>
        <end position="256"/>
    </location>
</feature>
<dbReference type="InterPro" id="IPR011010">
    <property type="entry name" value="DNA_brk_join_enz"/>
</dbReference>
<proteinExistence type="predicted"/>
<dbReference type="GO" id="GO:0003677">
    <property type="term" value="F:DNA binding"/>
    <property type="evidence" value="ECO:0007669"/>
    <property type="project" value="InterPro"/>
</dbReference>
<evidence type="ECO:0000256" key="1">
    <source>
        <dbReference type="ARBA" id="ARBA00023172"/>
    </source>
</evidence>
<dbReference type="SUPFAM" id="SSF56349">
    <property type="entry name" value="DNA breaking-rejoining enzymes"/>
    <property type="match status" value="1"/>
</dbReference>
<dbReference type="EMBL" id="JACEFF010000412">
    <property type="protein sequence ID" value="KAH9638202.1"/>
    <property type="molecule type" value="Genomic_DNA"/>
</dbReference>